<dbReference type="EMBL" id="FNZM01000004">
    <property type="protein sequence ID" value="SEJ35598.1"/>
    <property type="molecule type" value="Genomic_DNA"/>
</dbReference>
<protein>
    <submittedName>
        <fullName evidence="1">Uncharacterized protein</fullName>
    </submittedName>
</protein>
<evidence type="ECO:0000313" key="2">
    <source>
        <dbReference type="Proteomes" id="UP000183529"/>
    </source>
</evidence>
<organism evidence="1 2">
    <name type="scientific">Paraburkholderia tropica</name>
    <dbReference type="NCBI Taxonomy" id="92647"/>
    <lineage>
        <taxon>Bacteria</taxon>
        <taxon>Pseudomonadati</taxon>
        <taxon>Pseudomonadota</taxon>
        <taxon>Betaproteobacteria</taxon>
        <taxon>Burkholderiales</taxon>
        <taxon>Burkholderiaceae</taxon>
        <taxon>Paraburkholderia</taxon>
    </lineage>
</organism>
<proteinExistence type="predicted"/>
<gene>
    <name evidence="1" type="ORF">SAMN05216550_104133</name>
</gene>
<name>A0AAQ1JT47_9BURK</name>
<sequence length="53" mass="6280">MRAFALCTEWTGSWYATRFKHDRKVNAHAHATPAFRLSPHKNERPDEFIRNPL</sequence>
<reference evidence="1 2" key="1">
    <citation type="submission" date="2016-10" db="EMBL/GenBank/DDBJ databases">
        <authorList>
            <person name="Varghese N."/>
            <person name="Submissions S."/>
        </authorList>
    </citation>
    <scope>NUCLEOTIDE SEQUENCE [LARGE SCALE GENOMIC DNA]</scope>
    <source>
        <strain evidence="1 2">LMG 22274</strain>
    </source>
</reference>
<dbReference type="AlphaFoldDB" id="A0AAQ1JT47"/>
<evidence type="ECO:0000313" key="1">
    <source>
        <dbReference type="EMBL" id="SEJ35598.1"/>
    </source>
</evidence>
<accession>A0AAQ1JT47</accession>
<dbReference type="Proteomes" id="UP000183529">
    <property type="component" value="Unassembled WGS sequence"/>
</dbReference>
<comment type="caution">
    <text evidence="1">The sequence shown here is derived from an EMBL/GenBank/DDBJ whole genome shotgun (WGS) entry which is preliminary data.</text>
</comment>